<accession>A0A1T4X604</accession>
<organism evidence="2 3">
    <name type="scientific">Thiothrix eikelboomii</name>
    <dbReference type="NCBI Taxonomy" id="92487"/>
    <lineage>
        <taxon>Bacteria</taxon>
        <taxon>Pseudomonadati</taxon>
        <taxon>Pseudomonadota</taxon>
        <taxon>Gammaproteobacteria</taxon>
        <taxon>Thiotrichales</taxon>
        <taxon>Thiotrichaceae</taxon>
        <taxon>Thiothrix</taxon>
    </lineage>
</organism>
<evidence type="ECO:0000256" key="1">
    <source>
        <dbReference type="SAM" id="SignalP"/>
    </source>
</evidence>
<dbReference type="RefSeq" id="WP_078923027.1">
    <property type="nucleotide sequence ID" value="NZ_FUYB01000013.1"/>
</dbReference>
<feature type="signal peptide" evidence="1">
    <location>
        <begin position="1"/>
        <end position="25"/>
    </location>
</feature>
<dbReference type="Proteomes" id="UP000190460">
    <property type="component" value="Unassembled WGS sequence"/>
</dbReference>
<dbReference type="EMBL" id="FUYB01000013">
    <property type="protein sequence ID" value="SKA85022.1"/>
    <property type="molecule type" value="Genomic_DNA"/>
</dbReference>
<evidence type="ECO:0000313" key="2">
    <source>
        <dbReference type="EMBL" id="SKA85022.1"/>
    </source>
</evidence>
<reference evidence="2 3" key="1">
    <citation type="submission" date="2017-02" db="EMBL/GenBank/DDBJ databases">
        <authorList>
            <person name="Peterson S.W."/>
        </authorList>
    </citation>
    <scope>NUCLEOTIDE SEQUENCE [LARGE SCALE GENOMIC DNA]</scope>
    <source>
        <strain evidence="2 3">ATCC 49788</strain>
    </source>
</reference>
<protein>
    <submittedName>
        <fullName evidence="2">Uncharacterized protein</fullName>
    </submittedName>
</protein>
<dbReference type="OrthoDB" id="7987888at2"/>
<proteinExistence type="predicted"/>
<dbReference type="AlphaFoldDB" id="A0A1T4X604"/>
<keyword evidence="3" id="KW-1185">Reference proteome</keyword>
<feature type="chain" id="PRO_5010565266" evidence="1">
    <location>
        <begin position="26"/>
        <end position="190"/>
    </location>
</feature>
<name>A0A1T4X604_9GAMM</name>
<sequence>MRSWLKTLGFAMAVGVMLSASISQAQGELTGTKTLSAKFADGSAVVLGTIDFTPTEQGAANFKLNLRTEQLSDHFLSMREFKCIEASQELTCYVPYPYPHPATISPNDFVWLEHSLLFFFKAPRDFGAKLWNGLYFEFQQSGTMLIGTPKAVDLNLIAAPPADPLQAPFEKELRHEIPADSRWLRSLVLE</sequence>
<gene>
    <name evidence="2" type="ORF">SAMN02745130_02568</name>
</gene>
<keyword evidence="1" id="KW-0732">Signal</keyword>
<evidence type="ECO:0000313" key="3">
    <source>
        <dbReference type="Proteomes" id="UP000190460"/>
    </source>
</evidence>